<evidence type="ECO:0000256" key="1">
    <source>
        <dbReference type="SAM" id="Phobius"/>
    </source>
</evidence>
<dbReference type="EMBL" id="FMCT01000012">
    <property type="protein sequence ID" value="SCF43121.1"/>
    <property type="molecule type" value="Genomic_DNA"/>
</dbReference>
<sequence length="100" mass="10387">MIGPVPVADPGWVGFAVGGLLIVLAAALLWLRFSRRRMRAEHVAEVGPTYAVGVVRVPSAGPAWGAGRRVVEQPTQVIARTGDVPAATAVLPAVRGGRRG</sequence>
<keyword evidence="1" id="KW-1133">Transmembrane helix</keyword>
<gene>
    <name evidence="2" type="ORF">GA0070563_112190</name>
</gene>
<reference evidence="3" key="1">
    <citation type="submission" date="2016-06" db="EMBL/GenBank/DDBJ databases">
        <authorList>
            <person name="Varghese N."/>
            <person name="Submissions Spin"/>
        </authorList>
    </citation>
    <scope>NUCLEOTIDE SEQUENCE [LARGE SCALE GENOMIC DNA]</scope>
    <source>
        <strain evidence="3">DSM 43168</strain>
    </source>
</reference>
<dbReference type="Proteomes" id="UP000183585">
    <property type="component" value="Unassembled WGS sequence"/>
</dbReference>
<evidence type="ECO:0000313" key="2">
    <source>
        <dbReference type="EMBL" id="SCF43121.1"/>
    </source>
</evidence>
<protein>
    <submittedName>
        <fullName evidence="2">Uncharacterized protein</fullName>
    </submittedName>
</protein>
<dbReference type="AlphaFoldDB" id="A0A1C5ADH9"/>
<evidence type="ECO:0000313" key="3">
    <source>
        <dbReference type="Proteomes" id="UP000183585"/>
    </source>
</evidence>
<keyword evidence="1" id="KW-0812">Transmembrane</keyword>
<accession>A0A1C5ADH9</accession>
<organism evidence="2 3">
    <name type="scientific">Micromonospora carbonacea</name>
    <dbReference type="NCBI Taxonomy" id="47853"/>
    <lineage>
        <taxon>Bacteria</taxon>
        <taxon>Bacillati</taxon>
        <taxon>Actinomycetota</taxon>
        <taxon>Actinomycetes</taxon>
        <taxon>Micromonosporales</taxon>
        <taxon>Micromonosporaceae</taxon>
        <taxon>Micromonospora</taxon>
    </lineage>
</organism>
<keyword evidence="3" id="KW-1185">Reference proteome</keyword>
<dbReference type="RefSeq" id="WP_074476968.1">
    <property type="nucleotide sequence ID" value="NZ_FMCT01000012.1"/>
</dbReference>
<proteinExistence type="predicted"/>
<name>A0A1C5ADH9_9ACTN</name>
<keyword evidence="1" id="KW-0472">Membrane</keyword>
<feature type="transmembrane region" description="Helical" evidence="1">
    <location>
        <begin position="12"/>
        <end position="31"/>
    </location>
</feature>